<feature type="region of interest" description="Disordered" evidence="10">
    <location>
        <begin position="1061"/>
        <end position="1101"/>
    </location>
</feature>
<dbReference type="PANTHER" id="PTHR32294:SF4">
    <property type="entry name" value="ERROR-PRONE DNA POLYMERASE"/>
    <property type="match status" value="1"/>
</dbReference>
<evidence type="ECO:0000256" key="4">
    <source>
        <dbReference type="ARBA" id="ARBA00022705"/>
    </source>
</evidence>
<dbReference type="Gene3D" id="3.20.20.140">
    <property type="entry name" value="Metal-dependent hydrolases"/>
    <property type="match status" value="1"/>
</dbReference>
<feature type="compositionally biased region" description="Basic and acidic residues" evidence="10">
    <location>
        <begin position="1076"/>
        <end position="1092"/>
    </location>
</feature>
<dbReference type="HAMAP" id="MF_01902">
    <property type="entry name" value="DNApol_error_prone"/>
    <property type="match status" value="1"/>
</dbReference>
<dbReference type="NCBIfam" id="NF004225">
    <property type="entry name" value="PRK05672.1"/>
    <property type="match status" value="1"/>
</dbReference>
<keyword evidence="13" id="KW-1185">Reference proteome</keyword>
<dbReference type="AlphaFoldDB" id="A0A1E5XME0"/>
<dbReference type="InterPro" id="IPR040982">
    <property type="entry name" value="DNA_pol3_finger"/>
</dbReference>
<reference evidence="12 13" key="1">
    <citation type="journal article" date="2015" name="Genome Announc.">
        <title>Genome Assemblies of Three Soil-Associated Devosia species: D. insulae, D. limi, and D. soli.</title>
        <authorList>
            <person name="Hassan Y.I."/>
            <person name="Lepp D."/>
            <person name="Zhou T."/>
        </authorList>
    </citation>
    <scope>NUCLEOTIDE SEQUENCE [LARGE SCALE GENOMIC DNA]</scope>
    <source>
        <strain evidence="12 13">DS-56</strain>
    </source>
</reference>
<comment type="similarity">
    <text evidence="9">Belongs to the DNA polymerase type-C family. DnaE2 subfamily.</text>
</comment>
<dbReference type="InterPro" id="IPR029460">
    <property type="entry name" value="DNAPol_HHH"/>
</dbReference>
<dbReference type="InterPro" id="IPR004805">
    <property type="entry name" value="DnaE2/DnaE/PolC"/>
</dbReference>
<name>A0A1E5XME0_9HYPH</name>
<evidence type="ECO:0000256" key="3">
    <source>
        <dbReference type="ARBA" id="ARBA00022695"/>
    </source>
</evidence>
<evidence type="ECO:0000256" key="2">
    <source>
        <dbReference type="ARBA" id="ARBA00022679"/>
    </source>
</evidence>
<comment type="catalytic activity">
    <reaction evidence="8 9">
        <text>DNA(n) + a 2'-deoxyribonucleoside 5'-triphosphate = DNA(n+1) + diphosphate</text>
        <dbReference type="Rhea" id="RHEA:22508"/>
        <dbReference type="Rhea" id="RHEA-COMP:17339"/>
        <dbReference type="Rhea" id="RHEA-COMP:17340"/>
        <dbReference type="ChEBI" id="CHEBI:33019"/>
        <dbReference type="ChEBI" id="CHEBI:61560"/>
        <dbReference type="ChEBI" id="CHEBI:173112"/>
        <dbReference type="EC" id="2.7.7.7"/>
    </reaction>
</comment>
<dbReference type="GO" id="GO:0005737">
    <property type="term" value="C:cytoplasm"/>
    <property type="evidence" value="ECO:0007669"/>
    <property type="project" value="UniProtKB-SubCell"/>
</dbReference>
<evidence type="ECO:0000313" key="13">
    <source>
        <dbReference type="Proteomes" id="UP000095463"/>
    </source>
</evidence>
<dbReference type="OrthoDB" id="9803237at2"/>
<dbReference type="GO" id="GO:0003887">
    <property type="term" value="F:DNA-directed DNA polymerase activity"/>
    <property type="evidence" value="ECO:0007669"/>
    <property type="project" value="UniProtKB-UniRule"/>
</dbReference>
<sequence length="1101" mass="122032">MPYTELVTASNFSFLSGASHPAELVHQAAALGLGGVGICDRNSFAGVVRGHIAARDIWKVDPTFRYLVGVRLTFSDGTPDIVAYPTDRAAYGRLCALLTTGNRRAPKGECYLTIDDLAAFSEGQLLIMPAVFSEAGEHALGRLARTAPARVWLAARCEFKGKDGANLARTADMAERYGVQMLATNDVLFHHWDRKILHDVVTCIREHLTLETAGRRLQQNAERYLKPEIEMRRLFGRYPAAIEETERFASMIHFSLEELKYNYPEETIGNGETAQQTLERLSWAGAARRYPDGVPERVRLGLEHELQLIDQMKYASYFLTVHDLVRFAREERGILCQGRGSAANSVVCFCLGVTEVDPMLVDLLFERFVSTERDEPPDIDVDFEHERREEVMQYLYQKYGRHRCALTATVTTYRAKGAIREVSKVFGLSDDVIQRLNGMSWGWNDTGITDQRLRENGFDPRDVTLQHVLTIVGELMGFPRHLGQHVGGFVITRDRLDNLIPVMNAAMADRTTVEWDKDDLDALGILKVDVLALGMLSCIRRTFELLHTHYGQDLTLSSVPSEDSRTYAMIQRADTIGVFQIESRAQMSMLPRLKPAKFYDLVIEVAIVRPGPIQGGMVHPYLKRRLGLEPVSYPSAELEAVLKKTYGVPLFQEQAMKIAIVGAGFSPGAADQLRRSMATFKRTGGVGKFKADFIGGMLKNGYQQDFAEACFKQIEGFGSYGFPESHAASFALLVYVSCWLKCHYPDAFACALLNSQPMGFYAPSQIVRDAQEHGVEVRNVDVNRSDLVSVLEPGTDGSDRVWRQHADMRNDIRSTNAIRLGLGFVKGLSDDDCNLIVARRGRGYDSVRDLWLRTGLPPATLQKLADADAFQSIGLNRRDSQWAVLGLQGGDGAENLPLFVAAGRPSHRDEPDANLPPMPPGEQVIHDYRTLSLSLKAHPVSFLRQSLTLKGIVPAGSLRDIPAGRVVTTAGVVLVRQRPGTASGVIFASLEDETGLANIIVWPKVFEANRAVVLGSRLMAVRGEVQKEGLVVHVITRQVFDMTPMLLDLASGLDIGEGMIANADEGKTGPHGSARGSDKQHELEAERKRIRDALPSGRNFH</sequence>
<dbReference type="InterPro" id="IPR011708">
    <property type="entry name" value="DNA_pol3_alpha_NTPase_dom"/>
</dbReference>
<keyword evidence="1 9" id="KW-0963">Cytoplasm</keyword>
<evidence type="ECO:0000259" key="11">
    <source>
        <dbReference type="SMART" id="SM00481"/>
    </source>
</evidence>
<organism evidence="12 13">
    <name type="scientific">Devosia insulae DS-56</name>
    <dbReference type="NCBI Taxonomy" id="1116389"/>
    <lineage>
        <taxon>Bacteria</taxon>
        <taxon>Pseudomonadati</taxon>
        <taxon>Pseudomonadota</taxon>
        <taxon>Alphaproteobacteria</taxon>
        <taxon>Hyphomicrobiales</taxon>
        <taxon>Devosiaceae</taxon>
        <taxon>Devosia</taxon>
    </lineage>
</organism>
<dbReference type="Pfam" id="PF17657">
    <property type="entry name" value="DNA_pol3_finger"/>
    <property type="match status" value="1"/>
</dbReference>
<dbReference type="InterPro" id="IPR023073">
    <property type="entry name" value="DnaE2"/>
</dbReference>
<comment type="subcellular location">
    <subcellularLocation>
        <location evidence="9">Cytoplasm</location>
    </subcellularLocation>
</comment>
<keyword evidence="4 9" id="KW-0235">DNA replication</keyword>
<accession>A0A1E5XME0</accession>
<dbReference type="NCBIfam" id="TIGR00594">
    <property type="entry name" value="polc"/>
    <property type="match status" value="1"/>
</dbReference>
<dbReference type="Pfam" id="PF14579">
    <property type="entry name" value="HHH_6"/>
    <property type="match status" value="1"/>
</dbReference>
<dbReference type="GO" id="GO:0006260">
    <property type="term" value="P:DNA replication"/>
    <property type="evidence" value="ECO:0007669"/>
    <property type="project" value="UniProtKB-KW"/>
</dbReference>
<evidence type="ECO:0000256" key="1">
    <source>
        <dbReference type="ARBA" id="ARBA00022490"/>
    </source>
</evidence>
<keyword evidence="5 9" id="KW-0227">DNA damage</keyword>
<evidence type="ECO:0000313" key="12">
    <source>
        <dbReference type="EMBL" id="OEO29776.1"/>
    </source>
</evidence>
<keyword evidence="2 9" id="KW-0808">Transferase</keyword>
<dbReference type="Pfam" id="PF07733">
    <property type="entry name" value="DNA_pol3_alpha"/>
    <property type="match status" value="1"/>
</dbReference>
<comment type="caution">
    <text evidence="12">The sequence shown here is derived from an EMBL/GenBank/DDBJ whole genome shotgun (WGS) entry which is preliminary data.</text>
</comment>
<evidence type="ECO:0000256" key="8">
    <source>
        <dbReference type="ARBA" id="ARBA00049244"/>
    </source>
</evidence>
<proteinExistence type="inferred from homology"/>
<gene>
    <name evidence="9" type="primary">dnaE2</name>
    <name evidence="12" type="ORF">VW23_001640</name>
</gene>
<dbReference type="InterPro" id="IPR003141">
    <property type="entry name" value="Pol/His_phosphatase_N"/>
</dbReference>
<evidence type="ECO:0000256" key="6">
    <source>
        <dbReference type="ARBA" id="ARBA00022932"/>
    </source>
</evidence>
<dbReference type="EC" id="2.7.7.7" evidence="9"/>
<feature type="domain" description="Polymerase/histidinol phosphatase N-terminal" evidence="11">
    <location>
        <begin position="4"/>
        <end position="76"/>
    </location>
</feature>
<evidence type="ECO:0000256" key="9">
    <source>
        <dbReference type="HAMAP-Rule" id="MF_01902"/>
    </source>
</evidence>
<dbReference type="PANTHER" id="PTHR32294">
    <property type="entry name" value="DNA POLYMERASE III SUBUNIT ALPHA"/>
    <property type="match status" value="1"/>
</dbReference>
<protein>
    <recommendedName>
        <fullName evidence="9">Error-prone DNA polymerase</fullName>
        <ecNumber evidence="9">2.7.7.7</ecNumber>
    </recommendedName>
</protein>
<dbReference type="Proteomes" id="UP000095463">
    <property type="component" value="Unassembled WGS sequence"/>
</dbReference>
<dbReference type="CDD" id="cd04485">
    <property type="entry name" value="DnaE_OBF"/>
    <property type="match status" value="1"/>
</dbReference>
<keyword evidence="3 9" id="KW-0548">Nucleotidyltransferase</keyword>
<dbReference type="RefSeq" id="WP_069910962.1">
    <property type="nucleotide sequence ID" value="NZ_LAJE02000257.1"/>
</dbReference>
<evidence type="ECO:0000256" key="10">
    <source>
        <dbReference type="SAM" id="MobiDB-lite"/>
    </source>
</evidence>
<dbReference type="GO" id="GO:0006281">
    <property type="term" value="P:DNA repair"/>
    <property type="evidence" value="ECO:0007669"/>
    <property type="project" value="UniProtKB-UniRule"/>
</dbReference>
<dbReference type="CDD" id="cd07434">
    <property type="entry name" value="PHP_PolIIIA_DnaE2"/>
    <property type="match status" value="1"/>
</dbReference>
<dbReference type="EMBL" id="LAJE02000257">
    <property type="protein sequence ID" value="OEO29776.1"/>
    <property type="molecule type" value="Genomic_DNA"/>
</dbReference>
<dbReference type="GO" id="GO:0008408">
    <property type="term" value="F:3'-5' exonuclease activity"/>
    <property type="evidence" value="ECO:0007669"/>
    <property type="project" value="InterPro"/>
</dbReference>
<comment type="function">
    <text evidence="9">DNA polymerase involved in damage-induced mutagenesis and translesion synthesis (TLS). It is not the major replicative DNA polymerase.</text>
</comment>
<evidence type="ECO:0000256" key="7">
    <source>
        <dbReference type="ARBA" id="ARBA00023204"/>
    </source>
</evidence>
<evidence type="ECO:0000256" key="5">
    <source>
        <dbReference type="ARBA" id="ARBA00022763"/>
    </source>
</evidence>
<keyword evidence="7 9" id="KW-0234">DNA repair</keyword>
<keyword evidence="6 9" id="KW-0239">DNA-directed DNA polymerase</keyword>
<dbReference type="SMART" id="SM00481">
    <property type="entry name" value="POLIIIAc"/>
    <property type="match status" value="1"/>
</dbReference>